<organism evidence="1 2">
    <name type="scientific">Acaulospora colombiana</name>
    <dbReference type="NCBI Taxonomy" id="27376"/>
    <lineage>
        <taxon>Eukaryota</taxon>
        <taxon>Fungi</taxon>
        <taxon>Fungi incertae sedis</taxon>
        <taxon>Mucoromycota</taxon>
        <taxon>Glomeromycotina</taxon>
        <taxon>Glomeromycetes</taxon>
        <taxon>Diversisporales</taxon>
        <taxon>Acaulosporaceae</taxon>
        <taxon>Acaulospora</taxon>
    </lineage>
</organism>
<comment type="caution">
    <text evidence="1">The sequence shown here is derived from an EMBL/GenBank/DDBJ whole genome shotgun (WGS) entry which is preliminary data.</text>
</comment>
<evidence type="ECO:0000313" key="1">
    <source>
        <dbReference type="EMBL" id="CAG8763620.1"/>
    </source>
</evidence>
<evidence type="ECO:0000313" key="2">
    <source>
        <dbReference type="Proteomes" id="UP000789525"/>
    </source>
</evidence>
<gene>
    <name evidence="1" type="ORF">ACOLOM_LOCUS13324</name>
</gene>
<proteinExistence type="predicted"/>
<dbReference type="EMBL" id="CAJVPT010060399">
    <property type="protein sequence ID" value="CAG8763620.1"/>
    <property type="molecule type" value="Genomic_DNA"/>
</dbReference>
<sequence length="83" mass="9675">ARLREQRQRQGPAAPDITVGKRKKEFEYDMKRLVQMVADGRSNPEEAPEGAKEHSERQEVRTWSLYTPQPRCLSQKLDSSLDY</sequence>
<name>A0ACA9QTU8_9GLOM</name>
<feature type="non-terminal residue" evidence="1">
    <location>
        <position position="1"/>
    </location>
</feature>
<feature type="non-terminal residue" evidence="1">
    <location>
        <position position="83"/>
    </location>
</feature>
<dbReference type="Proteomes" id="UP000789525">
    <property type="component" value="Unassembled WGS sequence"/>
</dbReference>
<reference evidence="1" key="1">
    <citation type="submission" date="2021-06" db="EMBL/GenBank/DDBJ databases">
        <authorList>
            <person name="Kallberg Y."/>
            <person name="Tangrot J."/>
            <person name="Rosling A."/>
        </authorList>
    </citation>
    <scope>NUCLEOTIDE SEQUENCE</scope>
    <source>
        <strain evidence="1">CL356</strain>
    </source>
</reference>
<protein>
    <submittedName>
        <fullName evidence="1">13199_t:CDS:1</fullName>
    </submittedName>
</protein>
<accession>A0ACA9QTU8</accession>
<keyword evidence="2" id="KW-1185">Reference proteome</keyword>